<accession>A0ABP6RXX5</accession>
<sequence length="58" mass="6534">MQSFAAKEGWSALRARWADLLPEADLTVLDETVAFAELWHGDQARPAGEPYVESICWK</sequence>
<dbReference type="Proteomes" id="UP001500483">
    <property type="component" value="Unassembled WGS sequence"/>
</dbReference>
<dbReference type="EMBL" id="BAAAYK010000038">
    <property type="protein sequence ID" value="GAA3363039.1"/>
    <property type="molecule type" value="Genomic_DNA"/>
</dbReference>
<keyword evidence="2" id="KW-1185">Reference proteome</keyword>
<organism evidence="1 2">
    <name type="scientific">Saccharopolyspora gregorii</name>
    <dbReference type="NCBI Taxonomy" id="33914"/>
    <lineage>
        <taxon>Bacteria</taxon>
        <taxon>Bacillati</taxon>
        <taxon>Actinomycetota</taxon>
        <taxon>Actinomycetes</taxon>
        <taxon>Pseudonocardiales</taxon>
        <taxon>Pseudonocardiaceae</taxon>
        <taxon>Saccharopolyspora</taxon>
    </lineage>
</organism>
<evidence type="ECO:0000313" key="2">
    <source>
        <dbReference type="Proteomes" id="UP001500483"/>
    </source>
</evidence>
<reference evidence="2" key="1">
    <citation type="journal article" date="2019" name="Int. J. Syst. Evol. Microbiol.">
        <title>The Global Catalogue of Microorganisms (GCM) 10K type strain sequencing project: providing services to taxonomists for standard genome sequencing and annotation.</title>
        <authorList>
            <consortium name="The Broad Institute Genomics Platform"/>
            <consortium name="The Broad Institute Genome Sequencing Center for Infectious Disease"/>
            <person name="Wu L."/>
            <person name="Ma J."/>
        </authorList>
    </citation>
    <scope>NUCLEOTIDE SEQUENCE [LARGE SCALE GENOMIC DNA]</scope>
    <source>
        <strain evidence="2">JCM 9687</strain>
    </source>
</reference>
<protein>
    <submittedName>
        <fullName evidence="1">Uncharacterized protein</fullName>
    </submittedName>
</protein>
<proteinExistence type="predicted"/>
<comment type="caution">
    <text evidence="1">The sequence shown here is derived from an EMBL/GenBank/DDBJ whole genome shotgun (WGS) entry which is preliminary data.</text>
</comment>
<name>A0ABP6RXX5_9PSEU</name>
<dbReference type="RefSeq" id="WP_344930191.1">
    <property type="nucleotide sequence ID" value="NZ_BAAAYK010000038.1"/>
</dbReference>
<gene>
    <name evidence="1" type="ORF">GCM10020366_53380</name>
</gene>
<evidence type="ECO:0000313" key="1">
    <source>
        <dbReference type="EMBL" id="GAA3363039.1"/>
    </source>
</evidence>